<gene>
    <name evidence="1" type="ORF">NQ317_018182</name>
</gene>
<name>A0ABQ9JXU3_9CUCU</name>
<sequence>MEAALGLKVRGTILAVTGVATGWVQSGSAYDIQRNISNLHQKEITLDPLIFRLNPNCICTLSKKASLRGGNWGTPDNFGNNYQQGDSERPPVTTTTAAKACTIQPTLYHELSSIVNVKVTDCAGVTLCLSAASEESAAASDLHMALHGVLSVVLDNGG</sequence>
<dbReference type="Proteomes" id="UP001162164">
    <property type="component" value="Unassembled WGS sequence"/>
</dbReference>
<proteinExistence type="predicted"/>
<evidence type="ECO:0000313" key="2">
    <source>
        <dbReference type="Proteomes" id="UP001162164"/>
    </source>
</evidence>
<comment type="caution">
    <text evidence="1">The sequence shown here is derived from an EMBL/GenBank/DDBJ whole genome shotgun (WGS) entry which is preliminary data.</text>
</comment>
<organism evidence="1 2">
    <name type="scientific">Molorchus minor</name>
    <dbReference type="NCBI Taxonomy" id="1323400"/>
    <lineage>
        <taxon>Eukaryota</taxon>
        <taxon>Metazoa</taxon>
        <taxon>Ecdysozoa</taxon>
        <taxon>Arthropoda</taxon>
        <taxon>Hexapoda</taxon>
        <taxon>Insecta</taxon>
        <taxon>Pterygota</taxon>
        <taxon>Neoptera</taxon>
        <taxon>Endopterygota</taxon>
        <taxon>Coleoptera</taxon>
        <taxon>Polyphaga</taxon>
        <taxon>Cucujiformia</taxon>
        <taxon>Chrysomeloidea</taxon>
        <taxon>Cerambycidae</taxon>
        <taxon>Lamiinae</taxon>
        <taxon>Monochamini</taxon>
        <taxon>Molorchus</taxon>
    </lineage>
</organism>
<dbReference type="EMBL" id="JAPWTJ010000108">
    <property type="protein sequence ID" value="KAJ8982770.1"/>
    <property type="molecule type" value="Genomic_DNA"/>
</dbReference>
<evidence type="ECO:0000313" key="1">
    <source>
        <dbReference type="EMBL" id="KAJ8982770.1"/>
    </source>
</evidence>
<keyword evidence="2" id="KW-1185">Reference proteome</keyword>
<protein>
    <submittedName>
        <fullName evidence="1">Uncharacterized protein</fullName>
    </submittedName>
</protein>
<accession>A0ABQ9JXU3</accession>
<reference evidence="1" key="1">
    <citation type="journal article" date="2023" name="Insect Mol. Biol.">
        <title>Genome sequencing provides insights into the evolution of gene families encoding plant cell wall-degrading enzymes in longhorned beetles.</title>
        <authorList>
            <person name="Shin N.R."/>
            <person name="Okamura Y."/>
            <person name="Kirsch R."/>
            <person name="Pauchet Y."/>
        </authorList>
    </citation>
    <scope>NUCLEOTIDE SEQUENCE</scope>
    <source>
        <strain evidence="1">MMC_N1</strain>
    </source>
</reference>